<proteinExistence type="predicted"/>
<dbReference type="SUPFAM" id="SSF46689">
    <property type="entry name" value="Homeodomain-like"/>
    <property type="match status" value="1"/>
</dbReference>
<dbReference type="InterPro" id="IPR036388">
    <property type="entry name" value="WH-like_DNA-bd_sf"/>
</dbReference>
<evidence type="ECO:0000256" key="1">
    <source>
        <dbReference type="SAM" id="MobiDB-lite"/>
    </source>
</evidence>
<evidence type="ECO:0000313" key="2">
    <source>
        <dbReference type="EMBL" id="KAJ8660420.1"/>
    </source>
</evidence>
<dbReference type="EMBL" id="JARTCD010000013">
    <property type="protein sequence ID" value="KAJ8660420.1"/>
    <property type="molecule type" value="Genomic_DNA"/>
</dbReference>
<organism evidence="2 3">
    <name type="scientific">Lichtheimia ornata</name>
    <dbReference type="NCBI Taxonomy" id="688661"/>
    <lineage>
        <taxon>Eukaryota</taxon>
        <taxon>Fungi</taxon>
        <taxon>Fungi incertae sedis</taxon>
        <taxon>Mucoromycota</taxon>
        <taxon>Mucoromycotina</taxon>
        <taxon>Mucoromycetes</taxon>
        <taxon>Mucorales</taxon>
        <taxon>Lichtheimiaceae</taxon>
        <taxon>Lichtheimia</taxon>
    </lineage>
</organism>
<keyword evidence="3" id="KW-1185">Reference proteome</keyword>
<dbReference type="Gene3D" id="1.10.10.10">
    <property type="entry name" value="Winged helix-like DNA-binding domain superfamily/Winged helix DNA-binding domain"/>
    <property type="match status" value="1"/>
</dbReference>
<dbReference type="Proteomes" id="UP001234581">
    <property type="component" value="Unassembled WGS sequence"/>
</dbReference>
<dbReference type="AlphaFoldDB" id="A0AAD7V8V5"/>
<feature type="compositionally biased region" description="Basic residues" evidence="1">
    <location>
        <begin position="82"/>
        <end position="97"/>
    </location>
</feature>
<feature type="region of interest" description="Disordered" evidence="1">
    <location>
        <begin position="65"/>
        <end position="97"/>
    </location>
</feature>
<dbReference type="InterPro" id="IPR009057">
    <property type="entry name" value="Homeodomain-like_sf"/>
</dbReference>
<gene>
    <name evidence="2" type="ORF">O0I10_003878</name>
</gene>
<name>A0AAD7V8V5_9FUNG</name>
<comment type="caution">
    <text evidence="2">The sequence shown here is derived from an EMBL/GenBank/DDBJ whole genome shotgun (WGS) entry which is preliminary data.</text>
</comment>
<dbReference type="RefSeq" id="XP_058345333.1">
    <property type="nucleotide sequence ID" value="XM_058483944.1"/>
</dbReference>
<accession>A0AAD7V8V5</accession>
<reference evidence="2 3" key="1">
    <citation type="submission" date="2023-03" db="EMBL/GenBank/DDBJ databases">
        <title>Genome sequence of Lichtheimia ornata CBS 291.66.</title>
        <authorList>
            <person name="Mohabir J.T."/>
            <person name="Shea T.P."/>
            <person name="Kurbessoian T."/>
            <person name="Berby B."/>
            <person name="Fontaine J."/>
            <person name="Livny J."/>
            <person name="Gnirke A."/>
            <person name="Stajich J.E."/>
            <person name="Cuomo C.A."/>
        </authorList>
    </citation>
    <scope>NUCLEOTIDE SEQUENCE [LARGE SCALE GENOMIC DNA]</scope>
    <source>
        <strain evidence="2">CBS 291.66</strain>
    </source>
</reference>
<sequence>MSYHLRKRCDQASNMEADNENEAKIHLTRHTKKIAQQRNRAFSLDTYQELRRGIVKKAVQAKRECDEQPTIHDASPNQKVSQRGRPRRSAIRTRKRGNKNEDLGLGFAIPAKYQYFSTDVDSEDTEFYPPEWFPNMDHVDQVMLDLGIDNKATSEKYPNDPYLSRLHPKDKALAAYLGLPASKYLRSKRTLIMAACEFNKHGVQHVRCVDTRKLLHIDSSKSTLMHQLFLRLGWLRPHSPST</sequence>
<evidence type="ECO:0000313" key="3">
    <source>
        <dbReference type="Proteomes" id="UP001234581"/>
    </source>
</evidence>
<evidence type="ECO:0008006" key="4">
    <source>
        <dbReference type="Google" id="ProtNLM"/>
    </source>
</evidence>
<protein>
    <recommendedName>
        <fullName evidence="4">SWIRM domain-containing protein</fullName>
    </recommendedName>
</protein>
<dbReference type="GeneID" id="83211291"/>